<dbReference type="RefSeq" id="WP_162670806.1">
    <property type="nucleotide sequence ID" value="NZ_LR593886.1"/>
</dbReference>
<evidence type="ECO:0000313" key="3">
    <source>
        <dbReference type="Proteomes" id="UP000464178"/>
    </source>
</evidence>
<gene>
    <name evidence="2" type="ORF">SOIL9_11800</name>
</gene>
<accession>A0A6P2D8Q3</accession>
<dbReference type="EMBL" id="LR593886">
    <property type="protein sequence ID" value="VTR96534.1"/>
    <property type="molecule type" value="Genomic_DNA"/>
</dbReference>
<reference evidence="2 3" key="1">
    <citation type="submission" date="2019-05" db="EMBL/GenBank/DDBJ databases">
        <authorList>
            <consortium name="Science for Life Laboratories"/>
        </authorList>
    </citation>
    <scope>NUCLEOTIDE SEQUENCE [LARGE SCALE GENOMIC DNA]</scope>
    <source>
        <strain evidence="2">Soil9</strain>
    </source>
</reference>
<proteinExistence type="predicted"/>
<sequence>MGRRRPDRWAPPPRGGKPPTEPIPIIDLYPNPLPPPGPPATRESTLAAIQTGLASLTEDELKVARLWLLGHEFDDVCHLLQMDAKVMRNHWRNVRRKLRDSLKPNG</sequence>
<dbReference type="AlphaFoldDB" id="A0A6P2D8Q3"/>
<name>A0A6P2D8Q3_9BACT</name>
<dbReference type="SUPFAM" id="SSF46894">
    <property type="entry name" value="C-terminal effector domain of the bipartite response regulators"/>
    <property type="match status" value="1"/>
</dbReference>
<protein>
    <submittedName>
        <fullName evidence="2">Serine threonine-protein phosphatase 2a regulatory subunit b subunit alpha isoform x1</fullName>
    </submittedName>
</protein>
<evidence type="ECO:0000313" key="2">
    <source>
        <dbReference type="EMBL" id="VTR96534.1"/>
    </source>
</evidence>
<dbReference type="GO" id="GO:0003677">
    <property type="term" value="F:DNA binding"/>
    <property type="evidence" value="ECO:0007669"/>
    <property type="project" value="InterPro"/>
</dbReference>
<dbReference type="InterPro" id="IPR016032">
    <property type="entry name" value="Sig_transdc_resp-reg_C-effctor"/>
</dbReference>
<dbReference type="GO" id="GO:0006355">
    <property type="term" value="P:regulation of DNA-templated transcription"/>
    <property type="evidence" value="ECO:0007669"/>
    <property type="project" value="InterPro"/>
</dbReference>
<dbReference type="KEGG" id="gms:SOIL9_11800"/>
<dbReference type="Proteomes" id="UP000464178">
    <property type="component" value="Chromosome"/>
</dbReference>
<organism evidence="2 3">
    <name type="scientific">Gemmata massiliana</name>
    <dbReference type="NCBI Taxonomy" id="1210884"/>
    <lineage>
        <taxon>Bacteria</taxon>
        <taxon>Pseudomonadati</taxon>
        <taxon>Planctomycetota</taxon>
        <taxon>Planctomycetia</taxon>
        <taxon>Gemmatales</taxon>
        <taxon>Gemmataceae</taxon>
        <taxon>Gemmata</taxon>
    </lineage>
</organism>
<keyword evidence="3" id="KW-1185">Reference proteome</keyword>
<evidence type="ECO:0000256" key="1">
    <source>
        <dbReference type="SAM" id="MobiDB-lite"/>
    </source>
</evidence>
<feature type="region of interest" description="Disordered" evidence="1">
    <location>
        <begin position="1"/>
        <end position="42"/>
    </location>
</feature>
<feature type="compositionally biased region" description="Pro residues" evidence="1">
    <location>
        <begin position="9"/>
        <end position="22"/>
    </location>
</feature>